<accession>A0ABV4H5K5</accession>
<dbReference type="PROSITE" id="PS00533">
    <property type="entry name" value="PORPHOBILINOGEN_DEAM"/>
    <property type="match status" value="1"/>
</dbReference>
<dbReference type="SUPFAM" id="SSF54782">
    <property type="entry name" value="Porphobilinogen deaminase (hydroxymethylbilane synthase), C-terminal domain"/>
    <property type="match status" value="1"/>
</dbReference>
<dbReference type="RefSeq" id="WP_370442576.1">
    <property type="nucleotide sequence ID" value="NZ_JBGFTU010000021.1"/>
</dbReference>
<evidence type="ECO:0000313" key="11">
    <source>
        <dbReference type="Proteomes" id="UP001565927"/>
    </source>
</evidence>
<dbReference type="InterPro" id="IPR022419">
    <property type="entry name" value="Porphobilin_deaminase_cofac_BS"/>
</dbReference>
<evidence type="ECO:0000256" key="3">
    <source>
        <dbReference type="ARBA" id="ARBA00022679"/>
    </source>
</evidence>
<evidence type="ECO:0000259" key="8">
    <source>
        <dbReference type="Pfam" id="PF01379"/>
    </source>
</evidence>
<comment type="cofactor">
    <cofactor evidence="6">
        <name>dipyrromethane</name>
        <dbReference type="ChEBI" id="CHEBI:60342"/>
    </cofactor>
    <text evidence="6">Binds 1 dipyrromethane group covalently.</text>
</comment>
<dbReference type="PANTHER" id="PTHR11557">
    <property type="entry name" value="PORPHOBILINOGEN DEAMINASE"/>
    <property type="match status" value="1"/>
</dbReference>
<reference evidence="10 11" key="1">
    <citation type="submission" date="2024-07" db="EMBL/GenBank/DDBJ databases">
        <authorList>
            <person name="Thanompreechachai J."/>
            <person name="Duangmal K."/>
        </authorList>
    </citation>
    <scope>NUCLEOTIDE SEQUENCE [LARGE SCALE GENOMIC DNA]</scope>
    <source>
        <strain evidence="10 11">LSe6-4</strain>
    </source>
</reference>
<evidence type="ECO:0000256" key="6">
    <source>
        <dbReference type="HAMAP-Rule" id="MF_00260"/>
    </source>
</evidence>
<dbReference type="SUPFAM" id="SSF53850">
    <property type="entry name" value="Periplasmic binding protein-like II"/>
    <property type="match status" value="1"/>
</dbReference>
<dbReference type="Pfam" id="PF01379">
    <property type="entry name" value="Porphobil_deam"/>
    <property type="match status" value="1"/>
</dbReference>
<feature type="modified residue" description="S-(dipyrrolylmethanemethyl)cysteine" evidence="6">
    <location>
        <position position="237"/>
    </location>
</feature>
<dbReference type="HAMAP" id="MF_00260">
    <property type="entry name" value="Porphobil_deam"/>
    <property type="match status" value="1"/>
</dbReference>
<keyword evidence="4 6" id="KW-0627">Porphyrin biosynthesis</keyword>
<feature type="domain" description="Porphobilinogen deaminase N-terminal" evidence="8">
    <location>
        <begin position="5"/>
        <end position="208"/>
    </location>
</feature>
<dbReference type="InterPro" id="IPR022418">
    <property type="entry name" value="Porphobilinogen_deaminase_C"/>
</dbReference>
<dbReference type="InterPro" id="IPR000860">
    <property type="entry name" value="HemC"/>
</dbReference>
<dbReference type="Gene3D" id="3.40.190.10">
    <property type="entry name" value="Periplasmic binding protein-like II"/>
    <property type="match status" value="2"/>
</dbReference>
<feature type="region of interest" description="Disordered" evidence="7">
    <location>
        <begin position="293"/>
        <end position="346"/>
    </location>
</feature>
<dbReference type="InterPro" id="IPR036803">
    <property type="entry name" value="Porphobilinogen_deaminase_C_sf"/>
</dbReference>
<evidence type="ECO:0000259" key="9">
    <source>
        <dbReference type="Pfam" id="PF03900"/>
    </source>
</evidence>
<feature type="compositionally biased region" description="Basic and acidic residues" evidence="7">
    <location>
        <begin position="329"/>
        <end position="346"/>
    </location>
</feature>
<evidence type="ECO:0000256" key="7">
    <source>
        <dbReference type="SAM" id="MobiDB-lite"/>
    </source>
</evidence>
<evidence type="ECO:0000256" key="1">
    <source>
        <dbReference type="ARBA" id="ARBA00002869"/>
    </source>
</evidence>
<feature type="domain" description="Porphobilinogen deaminase C-terminal" evidence="9">
    <location>
        <begin position="222"/>
        <end position="289"/>
    </location>
</feature>
<dbReference type="PIRSF" id="PIRSF001438">
    <property type="entry name" value="4pyrrol_synth_OHMeBilane_synth"/>
    <property type="match status" value="1"/>
</dbReference>
<comment type="function">
    <text evidence="1 6">Tetrapolymerization of the monopyrrole PBG into the hydroxymethylbilane pre-uroporphyrinogen in several discrete steps.</text>
</comment>
<evidence type="ECO:0000256" key="4">
    <source>
        <dbReference type="ARBA" id="ARBA00023244"/>
    </source>
</evidence>
<comment type="caution">
    <text evidence="10">The sequence shown here is derived from an EMBL/GenBank/DDBJ whole genome shotgun (WGS) entry which is preliminary data.</text>
</comment>
<comment type="subunit">
    <text evidence="6">Monomer.</text>
</comment>
<dbReference type="NCBIfam" id="TIGR00212">
    <property type="entry name" value="hemC"/>
    <property type="match status" value="1"/>
</dbReference>
<keyword evidence="3 6" id="KW-0808">Transferase</keyword>
<comment type="miscellaneous">
    <text evidence="6">The porphobilinogen subunits are added to the dipyrromethane group.</text>
</comment>
<gene>
    <name evidence="6 10" type="primary">hemC</name>
    <name evidence="10" type="ORF">AB2L27_16455</name>
</gene>
<evidence type="ECO:0000256" key="2">
    <source>
        <dbReference type="ARBA" id="ARBA00005638"/>
    </source>
</evidence>
<comment type="similarity">
    <text evidence="2 6">Belongs to the HMBS family.</text>
</comment>
<dbReference type="Gene3D" id="3.30.160.40">
    <property type="entry name" value="Porphobilinogen deaminase, C-terminal domain"/>
    <property type="match status" value="1"/>
</dbReference>
<evidence type="ECO:0000313" key="10">
    <source>
        <dbReference type="EMBL" id="MEZ0166354.1"/>
    </source>
</evidence>
<dbReference type="InterPro" id="IPR022417">
    <property type="entry name" value="Porphobilin_deaminase_N"/>
</dbReference>
<name>A0ABV4H5K5_9ACTN</name>
<dbReference type="Proteomes" id="UP001565927">
    <property type="component" value="Unassembled WGS sequence"/>
</dbReference>
<dbReference type="EC" id="2.5.1.61" evidence="6"/>
<dbReference type="Pfam" id="PF03900">
    <property type="entry name" value="Porphobil_deamC"/>
    <property type="match status" value="1"/>
</dbReference>
<keyword evidence="11" id="KW-1185">Reference proteome</keyword>
<dbReference type="PRINTS" id="PR00151">
    <property type="entry name" value="PORPHBDMNASE"/>
</dbReference>
<feature type="compositionally biased region" description="Low complexity" evidence="7">
    <location>
        <begin position="310"/>
        <end position="319"/>
    </location>
</feature>
<proteinExistence type="inferred from homology"/>
<organism evidence="10 11">
    <name type="scientific">Kineococcus halophytocola</name>
    <dbReference type="NCBI Taxonomy" id="3234027"/>
    <lineage>
        <taxon>Bacteria</taxon>
        <taxon>Bacillati</taxon>
        <taxon>Actinomycetota</taxon>
        <taxon>Actinomycetes</taxon>
        <taxon>Kineosporiales</taxon>
        <taxon>Kineosporiaceae</taxon>
        <taxon>Kineococcus</taxon>
    </lineage>
</organism>
<evidence type="ECO:0000256" key="5">
    <source>
        <dbReference type="ARBA" id="ARBA00048169"/>
    </source>
</evidence>
<dbReference type="GO" id="GO:0004418">
    <property type="term" value="F:hydroxymethylbilane synthase activity"/>
    <property type="evidence" value="ECO:0007669"/>
    <property type="project" value="UniProtKB-EC"/>
</dbReference>
<comment type="catalytic activity">
    <reaction evidence="5 6">
        <text>4 porphobilinogen + H2O = hydroxymethylbilane + 4 NH4(+)</text>
        <dbReference type="Rhea" id="RHEA:13185"/>
        <dbReference type="ChEBI" id="CHEBI:15377"/>
        <dbReference type="ChEBI" id="CHEBI:28938"/>
        <dbReference type="ChEBI" id="CHEBI:57845"/>
        <dbReference type="ChEBI" id="CHEBI:58126"/>
        <dbReference type="EC" id="2.5.1.61"/>
    </reaction>
</comment>
<protein>
    <recommendedName>
        <fullName evidence="6">Porphobilinogen deaminase</fullName>
        <shortName evidence="6">PBG</shortName>
        <ecNumber evidence="6">2.5.1.61</ecNumber>
    </recommendedName>
    <alternativeName>
        <fullName evidence="6">Hydroxymethylbilane synthase</fullName>
        <shortName evidence="6">HMBS</shortName>
    </alternativeName>
    <alternativeName>
        <fullName evidence="6">Pre-uroporphyrinogen synthase</fullName>
    </alternativeName>
</protein>
<dbReference type="EMBL" id="JBGFTU010000021">
    <property type="protein sequence ID" value="MEZ0166354.1"/>
    <property type="molecule type" value="Genomic_DNA"/>
</dbReference>
<dbReference type="PANTHER" id="PTHR11557:SF0">
    <property type="entry name" value="PORPHOBILINOGEN DEAMINASE"/>
    <property type="match status" value="1"/>
</dbReference>
<sequence length="346" mass="35672">MTRVLRLGTRRSALATTQSSWVADALRRDGSQVELVEVTTHGDVNRAPLAQIGGTGVFVSALRDALLAGEVDLAVHSLKDLPTAAAEGLALAAVPEREDPRDALVAAGRTLAELPAGARVGTGSPRRQALLQDLRPDLEVVAIRGNIDTRLGYVASGELDAVVLAAAGLARIGRAAEVSEFFAPATFVPAPGQGALAVECRAGDEEVRAALARLDVPAVRRAVAAERQVLASLEAGCSAPVGAYADDRTLHVAVQAADGALVRRARPFATVADEASARTLGFDVARDLLTHGLSGPAGTVRRPESPPASRPGAPAAARSDGPQVSSENHPQDRPDDGPRPDPESGS</sequence>